<dbReference type="SUPFAM" id="SSF46955">
    <property type="entry name" value="Putative DNA-binding domain"/>
    <property type="match status" value="1"/>
</dbReference>
<dbReference type="SUPFAM" id="SSF89082">
    <property type="entry name" value="Antibiotic binding domain of TipA-like multidrug resistance regulators"/>
    <property type="match status" value="1"/>
</dbReference>
<dbReference type="Pfam" id="PF13411">
    <property type="entry name" value="MerR_1"/>
    <property type="match status" value="1"/>
</dbReference>
<dbReference type="InterPro" id="IPR009061">
    <property type="entry name" value="DNA-bd_dom_put_sf"/>
</dbReference>
<dbReference type="PROSITE" id="PS50937">
    <property type="entry name" value="HTH_MERR_2"/>
    <property type="match status" value="1"/>
</dbReference>
<dbReference type="CDD" id="cd01106">
    <property type="entry name" value="HTH_TipAL-Mta"/>
    <property type="match status" value="1"/>
</dbReference>
<keyword evidence="8" id="KW-1185">Reference proteome</keyword>
<dbReference type="GO" id="GO:0003677">
    <property type="term" value="F:DNA binding"/>
    <property type="evidence" value="ECO:0007669"/>
    <property type="project" value="UniProtKB-KW"/>
</dbReference>
<dbReference type="Gene3D" id="1.10.490.50">
    <property type="entry name" value="Antibiotic binding domain of TipA-like multidrug resistance regulators"/>
    <property type="match status" value="1"/>
</dbReference>
<dbReference type="InterPro" id="IPR000551">
    <property type="entry name" value="MerR-type_HTH_dom"/>
</dbReference>
<dbReference type="PANTHER" id="PTHR30204">
    <property type="entry name" value="REDOX-CYCLING DRUG-SENSING TRANSCRIPTIONAL ACTIVATOR SOXR"/>
    <property type="match status" value="1"/>
</dbReference>
<evidence type="ECO:0000256" key="1">
    <source>
        <dbReference type="ARBA" id="ARBA00023015"/>
    </source>
</evidence>
<dbReference type="AlphaFoldDB" id="G7GXJ4"/>
<evidence type="ECO:0000313" key="7">
    <source>
        <dbReference type="EMBL" id="GAB08319.1"/>
    </source>
</evidence>
<protein>
    <submittedName>
        <fullName evidence="7">Putative MerR family transcriptional regulator</fullName>
    </submittedName>
</protein>
<dbReference type="EMBL" id="BAEE01000008">
    <property type="protein sequence ID" value="GAB08319.1"/>
    <property type="molecule type" value="Genomic_DNA"/>
</dbReference>
<keyword evidence="2" id="KW-0238">DNA-binding</keyword>
<dbReference type="PROSITE" id="PS00552">
    <property type="entry name" value="HTH_MERR_1"/>
    <property type="match status" value="1"/>
</dbReference>
<evidence type="ECO:0000256" key="3">
    <source>
        <dbReference type="ARBA" id="ARBA00023159"/>
    </source>
</evidence>
<keyword evidence="5" id="KW-0175">Coiled coil</keyword>
<dbReference type="InterPro" id="IPR012925">
    <property type="entry name" value="TipAS_dom"/>
</dbReference>
<dbReference type="Pfam" id="PF07739">
    <property type="entry name" value="TipAS"/>
    <property type="match status" value="1"/>
</dbReference>
<name>G7GXJ4_9ACTN</name>
<keyword evidence="4" id="KW-0804">Transcription</keyword>
<dbReference type="SMART" id="SM00422">
    <property type="entry name" value="HTH_MERR"/>
    <property type="match status" value="1"/>
</dbReference>
<keyword evidence="3" id="KW-0010">Activator</keyword>
<dbReference type="RefSeq" id="WP_007320399.1">
    <property type="nucleotide sequence ID" value="NZ_BAEE01000008.1"/>
</dbReference>
<feature type="coiled-coil region" evidence="5">
    <location>
        <begin position="82"/>
        <end position="109"/>
    </location>
</feature>
<dbReference type="PANTHER" id="PTHR30204:SF90">
    <property type="entry name" value="HTH-TYPE TRANSCRIPTIONAL ACTIVATOR MTA"/>
    <property type="match status" value="1"/>
</dbReference>
<organism evidence="7 8">
    <name type="scientific">Gordonia araii NBRC 100433</name>
    <dbReference type="NCBI Taxonomy" id="1073574"/>
    <lineage>
        <taxon>Bacteria</taxon>
        <taxon>Bacillati</taxon>
        <taxon>Actinomycetota</taxon>
        <taxon>Actinomycetes</taxon>
        <taxon>Mycobacteriales</taxon>
        <taxon>Gordoniaceae</taxon>
        <taxon>Gordonia</taxon>
    </lineage>
</organism>
<evidence type="ECO:0000313" key="8">
    <source>
        <dbReference type="Proteomes" id="UP000035088"/>
    </source>
</evidence>
<evidence type="ECO:0000256" key="4">
    <source>
        <dbReference type="ARBA" id="ARBA00023163"/>
    </source>
</evidence>
<evidence type="ECO:0000259" key="6">
    <source>
        <dbReference type="PROSITE" id="PS50937"/>
    </source>
</evidence>
<dbReference type="Proteomes" id="UP000035088">
    <property type="component" value="Unassembled WGS sequence"/>
</dbReference>
<evidence type="ECO:0000256" key="2">
    <source>
        <dbReference type="ARBA" id="ARBA00023125"/>
    </source>
</evidence>
<dbReference type="STRING" id="1073574.GOARA_008_00190"/>
<proteinExistence type="predicted"/>
<dbReference type="PRINTS" id="PR00040">
    <property type="entry name" value="HTHMERR"/>
</dbReference>
<gene>
    <name evidence="7" type="ORF">GOARA_008_00190</name>
</gene>
<reference evidence="7 8" key="1">
    <citation type="submission" date="2011-11" db="EMBL/GenBank/DDBJ databases">
        <title>Whole genome shotgun sequence of Gordonia araii NBRC 100433.</title>
        <authorList>
            <person name="Yoshida Y."/>
            <person name="Hosoyama A."/>
            <person name="Tsuchikane K."/>
            <person name="Katsumata H."/>
            <person name="Yamazaki S."/>
            <person name="Fujita N."/>
        </authorList>
    </citation>
    <scope>NUCLEOTIDE SEQUENCE [LARGE SCALE GENOMIC DNA]</scope>
    <source>
        <strain evidence="7 8">NBRC 100433</strain>
    </source>
</reference>
<dbReference type="InterPro" id="IPR047057">
    <property type="entry name" value="MerR_fam"/>
</dbReference>
<dbReference type="InterPro" id="IPR036244">
    <property type="entry name" value="TipA-like_antibiotic-bd"/>
</dbReference>
<keyword evidence="1" id="KW-0805">Transcription regulation</keyword>
<accession>G7GXJ4</accession>
<sequence>MSEENNHQTVGEIAGLTGVSVRTLHHYDHIGLVVPSERSWSGYRLYTDADVERLHRVLVYREVGFSLEQIATLLDDPDGDELSQLEDQRKLLAERIDRLHRMVAALEELMTSKNNGVSLTAAEQAEIFGDDWPNEGYAAEAQERWGDTEQWRQSKERTAKMSKADWQAVKDEQDALFADLASAKTGGVAPGSETANELAERHRASIARFYDCSHSMQVCLGQMYVADERFTKTYDDHAPGLAQWVHDIIVANAAGYDD</sequence>
<feature type="domain" description="HTH merR-type" evidence="6">
    <location>
        <begin position="9"/>
        <end position="76"/>
    </location>
</feature>
<dbReference type="Gene3D" id="1.10.1660.10">
    <property type="match status" value="1"/>
</dbReference>
<comment type="caution">
    <text evidence="7">The sequence shown here is derived from an EMBL/GenBank/DDBJ whole genome shotgun (WGS) entry which is preliminary data.</text>
</comment>
<dbReference type="GO" id="GO:0003700">
    <property type="term" value="F:DNA-binding transcription factor activity"/>
    <property type="evidence" value="ECO:0007669"/>
    <property type="project" value="InterPro"/>
</dbReference>
<evidence type="ECO:0000256" key="5">
    <source>
        <dbReference type="SAM" id="Coils"/>
    </source>
</evidence>